<dbReference type="Proteomes" id="UP000199072">
    <property type="component" value="Unassembled WGS sequence"/>
</dbReference>
<dbReference type="SUPFAM" id="SSF52833">
    <property type="entry name" value="Thioredoxin-like"/>
    <property type="match status" value="1"/>
</dbReference>
<feature type="signal peptide" evidence="1">
    <location>
        <begin position="1"/>
        <end position="21"/>
    </location>
</feature>
<sequence length="446" mass="50079">MKKNLLFIVLATLCLNFSAHAQDKTALKIGDQVPDITINNILNYKDANGNPATTAKISDFKGKLLIIDFWATWCSPCVAMIPKMDSLQKEFTGKVQFLPVAYQGEAEIAPFLERLEKQSNRHSNLPEVFADKVLVKLFPHTYLPHYVWIDSNGIIKAISGFEDVTADNIKGLLKNERKQISEKHDVTQIPYDNHLPLLINNNGGKGQSLCYHSLLTQYVDGLPAGVTQYPLDSIRGLKITARNVPLLWIYRTAYGEKKDFFATNRIKLLVKDTSHITSGLSGGPYLQWLREGNGYCYELVVPPYLATQAYQIMQRDLAMLFSQYKAKIESQKKDCLVLIRTTKKDMIHSAGGNPAGGFDATGFHLQNLPLSSLILQLNVYYMQLSPYPVIDETGYTAKVDIHITANLSDVTSLNAALAKYELRFIRAKRQINVLTISDNPTKQISF</sequence>
<reference evidence="3 4" key="1">
    <citation type="submission" date="2016-10" db="EMBL/GenBank/DDBJ databases">
        <authorList>
            <person name="de Groot N.N."/>
        </authorList>
    </citation>
    <scope>NUCLEOTIDE SEQUENCE [LARGE SCALE GENOMIC DNA]</scope>
    <source>
        <strain evidence="3 4">47C3B</strain>
    </source>
</reference>
<dbReference type="PANTHER" id="PTHR42852:SF13">
    <property type="entry name" value="PROTEIN DIPZ"/>
    <property type="match status" value="1"/>
</dbReference>
<evidence type="ECO:0000259" key="2">
    <source>
        <dbReference type="PROSITE" id="PS51352"/>
    </source>
</evidence>
<feature type="chain" id="PRO_5011683756" evidence="1">
    <location>
        <begin position="22"/>
        <end position="446"/>
    </location>
</feature>
<keyword evidence="4" id="KW-1185">Reference proteome</keyword>
<evidence type="ECO:0000256" key="1">
    <source>
        <dbReference type="SAM" id="SignalP"/>
    </source>
</evidence>
<dbReference type="Pfam" id="PF00578">
    <property type="entry name" value="AhpC-TSA"/>
    <property type="match status" value="1"/>
</dbReference>
<dbReference type="InterPro" id="IPR000866">
    <property type="entry name" value="AhpC/TSA"/>
</dbReference>
<name>A0A1G7P3V2_9SPHI</name>
<dbReference type="GO" id="GO:0016209">
    <property type="term" value="F:antioxidant activity"/>
    <property type="evidence" value="ECO:0007669"/>
    <property type="project" value="InterPro"/>
</dbReference>
<evidence type="ECO:0000313" key="4">
    <source>
        <dbReference type="Proteomes" id="UP000199072"/>
    </source>
</evidence>
<dbReference type="GO" id="GO:0016491">
    <property type="term" value="F:oxidoreductase activity"/>
    <property type="evidence" value="ECO:0007669"/>
    <property type="project" value="InterPro"/>
</dbReference>
<dbReference type="STRING" id="1391627.SAMN05216464_1345"/>
<feature type="domain" description="Thioredoxin" evidence="2">
    <location>
        <begin position="27"/>
        <end position="178"/>
    </location>
</feature>
<dbReference type="RefSeq" id="WP_091157853.1">
    <property type="nucleotide sequence ID" value="NZ_FNAI01000034.1"/>
</dbReference>
<dbReference type="CDD" id="cd02966">
    <property type="entry name" value="TlpA_like_family"/>
    <property type="match status" value="1"/>
</dbReference>
<keyword evidence="3" id="KW-0413">Isomerase</keyword>
<dbReference type="OrthoDB" id="1118217at2"/>
<protein>
    <submittedName>
        <fullName evidence="3">Thiol-disulfide isomerase or thioredoxin</fullName>
    </submittedName>
</protein>
<gene>
    <name evidence="3" type="ORF">SAMN05216464_1345</name>
</gene>
<organism evidence="3 4">
    <name type="scientific">Mucilaginibacter pineti</name>
    <dbReference type="NCBI Taxonomy" id="1391627"/>
    <lineage>
        <taxon>Bacteria</taxon>
        <taxon>Pseudomonadati</taxon>
        <taxon>Bacteroidota</taxon>
        <taxon>Sphingobacteriia</taxon>
        <taxon>Sphingobacteriales</taxon>
        <taxon>Sphingobacteriaceae</taxon>
        <taxon>Mucilaginibacter</taxon>
    </lineage>
</organism>
<dbReference type="InterPro" id="IPR013766">
    <property type="entry name" value="Thioredoxin_domain"/>
</dbReference>
<keyword evidence="1" id="KW-0732">Signal</keyword>
<accession>A0A1G7P3V2</accession>
<dbReference type="PANTHER" id="PTHR42852">
    <property type="entry name" value="THIOL:DISULFIDE INTERCHANGE PROTEIN DSBE"/>
    <property type="match status" value="1"/>
</dbReference>
<evidence type="ECO:0000313" key="3">
    <source>
        <dbReference type="EMBL" id="SDF80975.1"/>
    </source>
</evidence>
<dbReference type="GO" id="GO:0016853">
    <property type="term" value="F:isomerase activity"/>
    <property type="evidence" value="ECO:0007669"/>
    <property type="project" value="UniProtKB-KW"/>
</dbReference>
<dbReference type="Gene3D" id="3.40.30.10">
    <property type="entry name" value="Glutaredoxin"/>
    <property type="match status" value="1"/>
</dbReference>
<dbReference type="InterPro" id="IPR050553">
    <property type="entry name" value="Thioredoxin_ResA/DsbE_sf"/>
</dbReference>
<dbReference type="EMBL" id="FNAI01000034">
    <property type="protein sequence ID" value="SDF80975.1"/>
    <property type="molecule type" value="Genomic_DNA"/>
</dbReference>
<proteinExistence type="predicted"/>
<dbReference type="InterPro" id="IPR036249">
    <property type="entry name" value="Thioredoxin-like_sf"/>
</dbReference>
<dbReference type="PROSITE" id="PS51352">
    <property type="entry name" value="THIOREDOXIN_2"/>
    <property type="match status" value="1"/>
</dbReference>
<dbReference type="AlphaFoldDB" id="A0A1G7P3V2"/>